<dbReference type="InParanoid" id="A0A1M7ERL6"/>
<evidence type="ECO:0000259" key="2">
    <source>
        <dbReference type="Pfam" id="PF09084"/>
    </source>
</evidence>
<dbReference type="RefSeq" id="WP_079550852.1">
    <property type="nucleotide sequence ID" value="NZ_LT670847.1"/>
</dbReference>
<dbReference type="SUPFAM" id="SSF53850">
    <property type="entry name" value="Periplasmic binding protein-like II"/>
    <property type="match status" value="1"/>
</dbReference>
<feature type="domain" description="SsuA/THI5-like" evidence="2">
    <location>
        <begin position="94"/>
        <end position="308"/>
    </location>
</feature>
<protein>
    <submittedName>
        <fullName evidence="3">Putative hydroxymethylpyrimidine transport system substrate-binding protein</fullName>
    </submittedName>
</protein>
<evidence type="ECO:0000313" key="3">
    <source>
        <dbReference type="EMBL" id="SHL94381.1"/>
    </source>
</evidence>
<organism evidence="3 4">
    <name type="scientific">Vreelandella subglaciescola</name>
    <dbReference type="NCBI Taxonomy" id="29571"/>
    <lineage>
        <taxon>Bacteria</taxon>
        <taxon>Pseudomonadati</taxon>
        <taxon>Pseudomonadota</taxon>
        <taxon>Gammaproteobacteria</taxon>
        <taxon>Oceanospirillales</taxon>
        <taxon>Halomonadaceae</taxon>
        <taxon>Vreelandella</taxon>
    </lineage>
</organism>
<dbReference type="PANTHER" id="PTHR31528">
    <property type="entry name" value="4-AMINO-5-HYDROXYMETHYL-2-METHYLPYRIMIDINE PHOSPHATE SYNTHASE THI11-RELATED"/>
    <property type="match status" value="1"/>
</dbReference>
<dbReference type="EMBL" id="LT670847">
    <property type="protein sequence ID" value="SHL94381.1"/>
    <property type="molecule type" value="Genomic_DNA"/>
</dbReference>
<gene>
    <name evidence="3" type="ORF">SAMN05878437_0391</name>
</gene>
<dbReference type="GO" id="GO:0009228">
    <property type="term" value="P:thiamine biosynthetic process"/>
    <property type="evidence" value="ECO:0007669"/>
    <property type="project" value="InterPro"/>
</dbReference>
<accession>A0A1M7ERL6</accession>
<dbReference type="STRING" id="29571.SAMN05878437_0391"/>
<dbReference type="InterPro" id="IPR015168">
    <property type="entry name" value="SsuA/THI5"/>
</dbReference>
<reference evidence="3 4" key="1">
    <citation type="submission" date="2016-11" db="EMBL/GenBank/DDBJ databases">
        <authorList>
            <person name="Jaros S."/>
            <person name="Januszkiewicz K."/>
            <person name="Wedrychowicz H."/>
        </authorList>
    </citation>
    <scope>NUCLEOTIDE SEQUENCE [LARGE SCALE GENOMIC DNA]</scope>
    <source>
        <strain evidence="3 4">ACAM 12</strain>
    </source>
</reference>
<dbReference type="Proteomes" id="UP000190911">
    <property type="component" value="Chromosome I"/>
</dbReference>
<keyword evidence="1" id="KW-0732">Signal</keyword>
<dbReference type="PANTHER" id="PTHR31528:SF3">
    <property type="entry name" value="THIAMINE BIOSYNTHESIS PROTEIN HI_0357-RELATED"/>
    <property type="match status" value="1"/>
</dbReference>
<feature type="chain" id="PRO_5012568068" evidence="1">
    <location>
        <begin position="26"/>
        <end position="376"/>
    </location>
</feature>
<proteinExistence type="predicted"/>
<name>A0A1M7ERL6_9GAMM</name>
<dbReference type="Pfam" id="PF09084">
    <property type="entry name" value="NMT1"/>
    <property type="match status" value="1"/>
</dbReference>
<dbReference type="Gene3D" id="3.40.190.10">
    <property type="entry name" value="Periplasmic binding protein-like II"/>
    <property type="match status" value="2"/>
</dbReference>
<dbReference type="OrthoDB" id="5348911at2"/>
<dbReference type="AlphaFoldDB" id="A0A1M7ERL6"/>
<sequence length="376" mass="40615">MLRYRLGFVLCLLPWLWLVSTGVCAQPTAPATPPAADNSAGTLTLDTEVQVPEGLWPPRQAVIKAPSAAIAPPEPLSPPPVEPLTIMLDWFLSPQHAPLLIAQIRGLYQAQGLEVMLKPPADPSLPVKLLAAGEVDAALARQPLLHLSNHDDAGLVRIATLMETPLNAVIVAGDVAPENHAALATRTYGYTTREGAELIVPLLVPETVRQTDDYVTARNVHYDGERGLQEGSIGVLADGFYNALPAQLATDGISASVVSYADLGLPRHDGLVLMVNGDTLNRRKQTWQHLVIALENAASWITEHPERAWDALVEAYPALDNSANADAWPGIVRRMALRPAAVDTRRYQRLEAFLQQRGIIQTLLPTSALAVDPHAL</sequence>
<evidence type="ECO:0000313" key="4">
    <source>
        <dbReference type="Proteomes" id="UP000190911"/>
    </source>
</evidence>
<feature type="signal peptide" evidence="1">
    <location>
        <begin position="1"/>
        <end position="25"/>
    </location>
</feature>
<keyword evidence="4" id="KW-1185">Reference proteome</keyword>
<dbReference type="InterPro" id="IPR027939">
    <property type="entry name" value="NMT1/THI5"/>
</dbReference>
<evidence type="ECO:0000256" key="1">
    <source>
        <dbReference type="SAM" id="SignalP"/>
    </source>
</evidence>